<evidence type="ECO:0000313" key="2">
    <source>
        <dbReference type="EMBL" id="PIP15234.1"/>
    </source>
</evidence>
<dbReference type="Proteomes" id="UP000231025">
    <property type="component" value="Unassembled WGS sequence"/>
</dbReference>
<evidence type="ECO:0000313" key="3">
    <source>
        <dbReference type="Proteomes" id="UP000231025"/>
    </source>
</evidence>
<protein>
    <recommendedName>
        <fullName evidence="4">LytR/CpsA/Psr regulator C-terminal domain-containing protein</fullName>
    </recommendedName>
</protein>
<accession>A0A2G9Y7Q0</accession>
<reference evidence="2 3" key="1">
    <citation type="submission" date="2017-09" db="EMBL/GenBank/DDBJ databases">
        <title>Depth-based differentiation of microbial function through sediment-hosted aquifers and enrichment of novel symbionts in the deep terrestrial subsurface.</title>
        <authorList>
            <person name="Probst A.J."/>
            <person name="Ladd B."/>
            <person name="Jarett J.K."/>
            <person name="Geller-Mcgrath D.E."/>
            <person name="Sieber C.M."/>
            <person name="Emerson J.B."/>
            <person name="Anantharaman K."/>
            <person name="Thomas B.C."/>
            <person name="Malmstrom R."/>
            <person name="Stieglmeier M."/>
            <person name="Klingl A."/>
            <person name="Woyke T."/>
            <person name="Ryan C.M."/>
            <person name="Banfield J.F."/>
        </authorList>
    </citation>
    <scope>NUCLEOTIDE SEQUENCE [LARGE SCALE GENOMIC DNA]</scope>
    <source>
        <strain evidence="2">CG23_combo_of_CG06-09_8_20_14_all_35_49</strain>
    </source>
</reference>
<keyword evidence="1" id="KW-1133">Transmembrane helix</keyword>
<dbReference type="AlphaFoldDB" id="A0A2G9Y7Q0"/>
<sequence length="293" mass="34283">MKFKNQKSKIIAITITCILIIYFIVKNISSSVFLRNKNQINIVFYGEKTRFFSLDKKNISYLINFPSDIKVLVPGGYGYYRVGSLGKLLRLERKPEILSRTFSSATSSFVDLYFYPREDKIYYSNQGKTNDFPNFKEIFFDISNASLIDKFYIFSKFFRKNYFQYQEIDDLPIKEEKGEKIFDRESFYKTNIGLFFNLSYRKLAKNLQIIYNKSYSVASLISEIVEGEGIRVVDLSEEEVRGRCQILTKENELNNLVVNQLAIFFRCQKAIAEPTVSDIILKLGNLEDEWAVK</sequence>
<dbReference type="EMBL" id="PCRE01000014">
    <property type="protein sequence ID" value="PIP15234.1"/>
    <property type="molecule type" value="Genomic_DNA"/>
</dbReference>
<keyword evidence="1" id="KW-0472">Membrane</keyword>
<comment type="caution">
    <text evidence="2">The sequence shown here is derived from an EMBL/GenBank/DDBJ whole genome shotgun (WGS) entry which is preliminary data.</text>
</comment>
<feature type="transmembrane region" description="Helical" evidence="1">
    <location>
        <begin position="12"/>
        <end position="34"/>
    </location>
</feature>
<organism evidence="2 3">
    <name type="scientific">Candidatus Roizmanbacteria bacterium CG23_combo_of_CG06-09_8_20_14_all_35_49</name>
    <dbReference type="NCBI Taxonomy" id="1974863"/>
    <lineage>
        <taxon>Bacteria</taxon>
        <taxon>Candidatus Roizmaniibacteriota</taxon>
    </lineage>
</organism>
<name>A0A2G9Y7Q0_9BACT</name>
<gene>
    <name evidence="2" type="ORF">COX47_00850</name>
</gene>
<evidence type="ECO:0000256" key="1">
    <source>
        <dbReference type="SAM" id="Phobius"/>
    </source>
</evidence>
<proteinExistence type="predicted"/>
<evidence type="ECO:0008006" key="4">
    <source>
        <dbReference type="Google" id="ProtNLM"/>
    </source>
</evidence>
<keyword evidence="1" id="KW-0812">Transmembrane</keyword>